<keyword evidence="5 8" id="KW-0378">Hydrolase</keyword>
<comment type="catalytic activity">
    <reaction evidence="1">
        <text>beta-D-fructose 1,6-bisphosphate + H2O = beta-D-fructose 6-phosphate + phosphate</text>
        <dbReference type="Rhea" id="RHEA:11064"/>
        <dbReference type="ChEBI" id="CHEBI:15377"/>
        <dbReference type="ChEBI" id="CHEBI:32966"/>
        <dbReference type="ChEBI" id="CHEBI:43474"/>
        <dbReference type="ChEBI" id="CHEBI:57634"/>
        <dbReference type="EC" id="3.1.3.11"/>
    </reaction>
</comment>
<evidence type="ECO:0000313" key="8">
    <source>
        <dbReference type="EMBL" id="VED33951.1"/>
    </source>
</evidence>
<gene>
    <name evidence="8" type="primary">yggF_2</name>
    <name evidence="8" type="ORF">NCTC9702_01107</name>
</gene>
<dbReference type="GO" id="GO:0005829">
    <property type="term" value="C:cytosol"/>
    <property type="evidence" value="ECO:0007669"/>
    <property type="project" value="TreeGrafter"/>
</dbReference>
<dbReference type="GO" id="GO:0006071">
    <property type="term" value="P:glycerol metabolic process"/>
    <property type="evidence" value="ECO:0007669"/>
    <property type="project" value="InterPro"/>
</dbReference>
<dbReference type="PANTHER" id="PTHR30447">
    <property type="entry name" value="FRUCTOSE-1,6-BISPHOSPHATASE CLASS 2"/>
    <property type="match status" value="1"/>
</dbReference>
<dbReference type="GO" id="GO:0006094">
    <property type="term" value="P:gluconeogenesis"/>
    <property type="evidence" value="ECO:0007669"/>
    <property type="project" value="InterPro"/>
</dbReference>
<dbReference type="EMBL" id="LR134246">
    <property type="protein sequence ID" value="VED33951.1"/>
    <property type="molecule type" value="Genomic_DNA"/>
</dbReference>
<comment type="similarity">
    <text evidence="2">Belongs to the FBPase class 2 family.</text>
</comment>
<evidence type="ECO:0000256" key="5">
    <source>
        <dbReference type="ARBA" id="ARBA00022801"/>
    </source>
</evidence>
<organism evidence="8 9">
    <name type="scientific">Escherichia coli</name>
    <dbReference type="NCBI Taxonomy" id="562"/>
    <lineage>
        <taxon>Bacteria</taxon>
        <taxon>Pseudomonadati</taxon>
        <taxon>Pseudomonadota</taxon>
        <taxon>Gammaproteobacteria</taxon>
        <taxon>Enterobacterales</taxon>
        <taxon>Enterobacteriaceae</taxon>
        <taxon>Escherichia</taxon>
    </lineage>
</organism>
<proteinExistence type="inferred from homology"/>
<accession>A0A3S4KQV8</accession>
<dbReference type="GO" id="GO:0046872">
    <property type="term" value="F:metal ion binding"/>
    <property type="evidence" value="ECO:0007669"/>
    <property type="project" value="UniProtKB-KW"/>
</dbReference>
<dbReference type="AlphaFoldDB" id="A0A3S4KQV8"/>
<evidence type="ECO:0000313" key="9">
    <source>
        <dbReference type="Proteomes" id="UP000277930"/>
    </source>
</evidence>
<dbReference type="Gene3D" id="3.30.540.10">
    <property type="entry name" value="Fructose-1,6-Bisphosphatase, subunit A, domain 1"/>
    <property type="match status" value="1"/>
</dbReference>
<evidence type="ECO:0000256" key="1">
    <source>
        <dbReference type="ARBA" id="ARBA00001273"/>
    </source>
</evidence>
<dbReference type="InterPro" id="IPR004464">
    <property type="entry name" value="FBPase_class-2/SBPase"/>
</dbReference>
<evidence type="ECO:0000256" key="2">
    <source>
        <dbReference type="ARBA" id="ARBA00008989"/>
    </source>
</evidence>
<sequence>MPLTDNLRNVAKALGKPLDKLRMVTLDKPRLSAAIEEATQLGVKVFALPDGDVAASVLTCWQDNPYDVMYTIGGAPEGVISACAVKALGGDMQAELIDFCQAKGDYTENRQIAEQERKRCKAMGVDVNRVYSLDELVRGNDILFSATGVTGGELVNGIQQTANGVRTQTLLIGGADQTCNIIDSLH</sequence>
<name>A0A3S4KQV8_ECOLX</name>
<keyword evidence="4" id="KW-0479">Metal-binding</keyword>
<evidence type="ECO:0000256" key="7">
    <source>
        <dbReference type="ARBA" id="ARBA00023277"/>
    </source>
</evidence>
<evidence type="ECO:0000256" key="3">
    <source>
        <dbReference type="ARBA" id="ARBA00013093"/>
    </source>
</evidence>
<dbReference type="EC" id="3.1.3.11" evidence="3"/>
<dbReference type="SUPFAM" id="SSF56655">
    <property type="entry name" value="Carbohydrate phosphatase"/>
    <property type="match status" value="1"/>
</dbReference>
<keyword evidence="7" id="KW-0119">Carbohydrate metabolism</keyword>
<dbReference type="GO" id="GO:0030388">
    <property type="term" value="P:fructose 1,6-bisphosphate metabolic process"/>
    <property type="evidence" value="ECO:0007669"/>
    <property type="project" value="TreeGrafter"/>
</dbReference>
<dbReference type="GO" id="GO:0042132">
    <property type="term" value="F:fructose 1,6-bisphosphate 1-phosphatase activity"/>
    <property type="evidence" value="ECO:0007669"/>
    <property type="project" value="UniProtKB-EC"/>
</dbReference>
<dbReference type="NCBIfam" id="TIGR00330">
    <property type="entry name" value="glpX"/>
    <property type="match status" value="1"/>
</dbReference>
<dbReference type="PANTHER" id="PTHR30447:SF0">
    <property type="entry name" value="FRUCTOSE-1,6-BISPHOSPHATASE 1 CLASS 2-RELATED"/>
    <property type="match status" value="1"/>
</dbReference>
<evidence type="ECO:0000256" key="6">
    <source>
        <dbReference type="ARBA" id="ARBA00023211"/>
    </source>
</evidence>
<dbReference type="Gene3D" id="3.40.190.90">
    <property type="match status" value="1"/>
</dbReference>
<dbReference type="Pfam" id="PF03320">
    <property type="entry name" value="FBPase_glpX"/>
    <property type="match status" value="1"/>
</dbReference>
<protein>
    <recommendedName>
        <fullName evidence="3">fructose-bisphosphatase</fullName>
        <ecNumber evidence="3">3.1.3.11</ecNumber>
    </recommendedName>
</protein>
<evidence type="ECO:0000256" key="4">
    <source>
        <dbReference type="ARBA" id="ARBA00022723"/>
    </source>
</evidence>
<keyword evidence="6" id="KW-0464">Manganese</keyword>
<dbReference type="Proteomes" id="UP000277930">
    <property type="component" value="Chromosome 1"/>
</dbReference>
<reference evidence="8 9" key="1">
    <citation type="submission" date="2018-12" db="EMBL/GenBank/DDBJ databases">
        <authorList>
            <consortium name="Pathogen Informatics"/>
        </authorList>
    </citation>
    <scope>NUCLEOTIDE SEQUENCE [LARGE SCALE GENOMIC DNA]</scope>
    <source>
        <strain evidence="8 9">NCTC9702</strain>
    </source>
</reference>